<dbReference type="SUPFAM" id="SSF55154">
    <property type="entry name" value="CYTH-like phosphatases"/>
    <property type="match status" value="1"/>
</dbReference>
<proteinExistence type="predicted"/>
<dbReference type="SMART" id="SM01118">
    <property type="entry name" value="CYTH"/>
    <property type="match status" value="1"/>
</dbReference>
<dbReference type="PANTHER" id="PTHR40114">
    <property type="entry name" value="SLR0698 PROTEIN"/>
    <property type="match status" value="1"/>
</dbReference>
<evidence type="ECO:0000259" key="2">
    <source>
        <dbReference type="PROSITE" id="PS51707"/>
    </source>
</evidence>
<reference evidence="3 5" key="3">
    <citation type="submission" date="2019-07" db="EMBL/GenBank/DDBJ databases">
        <title>Whole genome shotgun sequence of Methylobacterium oxalidis NBRC 107715.</title>
        <authorList>
            <person name="Hosoyama A."/>
            <person name="Uohara A."/>
            <person name="Ohji S."/>
            <person name="Ichikawa N."/>
        </authorList>
    </citation>
    <scope>NUCLEOTIDE SEQUENCE [LARGE SCALE GENOMIC DNA]</scope>
    <source>
        <strain evidence="3 5">NBRC 107715</strain>
    </source>
</reference>
<protein>
    <submittedName>
        <fullName evidence="3">CYTH domain-containing protein</fullName>
    </submittedName>
</protein>
<dbReference type="InterPro" id="IPR033469">
    <property type="entry name" value="CYTH-like_dom_sf"/>
</dbReference>
<comment type="caution">
    <text evidence="3">The sequence shown here is derived from an EMBL/GenBank/DDBJ whole genome shotgun (WGS) entry which is preliminary data.</text>
</comment>
<dbReference type="InterPro" id="IPR023577">
    <property type="entry name" value="CYTH_domain"/>
</dbReference>
<evidence type="ECO:0000313" key="6">
    <source>
        <dbReference type="Proteomes" id="UP001156856"/>
    </source>
</evidence>
<dbReference type="CDD" id="cd07891">
    <property type="entry name" value="CYTH-like_CthTTM-like_1"/>
    <property type="match status" value="1"/>
</dbReference>
<reference evidence="4" key="4">
    <citation type="submission" date="2023-01" db="EMBL/GenBank/DDBJ databases">
        <title>Draft genome sequence of Methylobacterium oxalidis strain NBRC 107715.</title>
        <authorList>
            <person name="Sun Q."/>
            <person name="Mori K."/>
        </authorList>
    </citation>
    <scope>NUCLEOTIDE SEQUENCE</scope>
    <source>
        <strain evidence="4">NBRC 107715</strain>
    </source>
</reference>
<feature type="domain" description="CYTH" evidence="2">
    <location>
        <begin position="16"/>
        <end position="162"/>
    </location>
</feature>
<evidence type="ECO:0000313" key="5">
    <source>
        <dbReference type="Proteomes" id="UP000321960"/>
    </source>
</evidence>
<feature type="active site" description="Proton acceptor" evidence="1">
    <location>
        <position position="43"/>
    </location>
</feature>
<dbReference type="EMBL" id="BSPK01000018">
    <property type="protein sequence ID" value="GLS63027.1"/>
    <property type="molecule type" value="Genomic_DNA"/>
</dbReference>
<organism evidence="3 5">
    <name type="scientific">Methylobacterium oxalidis</name>
    <dbReference type="NCBI Taxonomy" id="944322"/>
    <lineage>
        <taxon>Bacteria</taxon>
        <taxon>Pseudomonadati</taxon>
        <taxon>Pseudomonadota</taxon>
        <taxon>Alphaproteobacteria</taxon>
        <taxon>Hyphomicrobiales</taxon>
        <taxon>Methylobacteriaceae</taxon>
        <taxon>Methylobacterium</taxon>
    </lineage>
</organism>
<dbReference type="AlphaFoldDB" id="A0A512J6B6"/>
<dbReference type="Proteomes" id="UP001156856">
    <property type="component" value="Unassembled WGS sequence"/>
</dbReference>
<gene>
    <name evidence="4" type="ORF">GCM10007888_14080</name>
    <name evidence="3" type="ORF">MOX02_34880</name>
</gene>
<dbReference type="EMBL" id="BJZU01000069">
    <property type="protein sequence ID" value="GEP05450.1"/>
    <property type="molecule type" value="Genomic_DNA"/>
</dbReference>
<dbReference type="PIRSF" id="PIRSF016487">
    <property type="entry name" value="CYTH_UCP016487"/>
    <property type="match status" value="1"/>
</dbReference>
<dbReference type="Proteomes" id="UP000321960">
    <property type="component" value="Unassembled WGS sequence"/>
</dbReference>
<dbReference type="Gene3D" id="2.40.320.10">
    <property type="entry name" value="Hypothetical Protein Pfu-838710-001"/>
    <property type="match status" value="1"/>
</dbReference>
<evidence type="ECO:0000313" key="4">
    <source>
        <dbReference type="EMBL" id="GLS63027.1"/>
    </source>
</evidence>
<name>A0A512J6B6_9HYPH</name>
<evidence type="ECO:0000313" key="3">
    <source>
        <dbReference type="EMBL" id="GEP05450.1"/>
    </source>
</evidence>
<evidence type="ECO:0000256" key="1">
    <source>
        <dbReference type="PIRSR" id="PIRSR016487-1"/>
    </source>
</evidence>
<sequence>MAHRTRPATASGSCMAVEIERKFLATHAVLEHCRFGLSIVQGYLYTDAENTVRVRRAGDRTFFAWKGPRCGARREEIEHEVSPETGAAMFAALRPDRCLAKTRYRVEHAGAVWEVDVFGGDLSGLILAEIELTHEDAAVILPPWAGPEVTTDERYRNSRLALRAGSPILLAA</sequence>
<dbReference type="PROSITE" id="PS51707">
    <property type="entry name" value="CYTH"/>
    <property type="match status" value="1"/>
</dbReference>
<dbReference type="Pfam" id="PF01928">
    <property type="entry name" value="CYTH"/>
    <property type="match status" value="1"/>
</dbReference>
<accession>A0A512J6B6</accession>
<dbReference type="PANTHER" id="PTHR40114:SF1">
    <property type="entry name" value="SLR0698 PROTEIN"/>
    <property type="match status" value="1"/>
</dbReference>
<dbReference type="InterPro" id="IPR012042">
    <property type="entry name" value="NeuTTM/CthTTM-like"/>
</dbReference>
<reference evidence="6" key="2">
    <citation type="journal article" date="2019" name="Int. J. Syst. Evol. Microbiol.">
        <title>The Global Catalogue of Microorganisms (GCM) 10K type strain sequencing project: providing services to taxonomists for standard genome sequencing and annotation.</title>
        <authorList>
            <consortium name="The Broad Institute Genomics Platform"/>
            <consortium name="The Broad Institute Genome Sequencing Center for Infectious Disease"/>
            <person name="Wu L."/>
            <person name="Ma J."/>
        </authorList>
    </citation>
    <scope>NUCLEOTIDE SEQUENCE [LARGE SCALE GENOMIC DNA]</scope>
    <source>
        <strain evidence="6">NBRC 107715</strain>
    </source>
</reference>
<reference evidence="4" key="1">
    <citation type="journal article" date="2014" name="Int. J. Syst. Evol. Microbiol.">
        <title>Complete genome of a new Firmicutes species belonging to the dominant human colonic microbiota ('Ruminococcus bicirculans') reveals two chromosomes and a selective capacity to utilize plant glucans.</title>
        <authorList>
            <consortium name="NISC Comparative Sequencing Program"/>
            <person name="Wegmann U."/>
            <person name="Louis P."/>
            <person name="Goesmann A."/>
            <person name="Henrissat B."/>
            <person name="Duncan S.H."/>
            <person name="Flint H.J."/>
        </authorList>
    </citation>
    <scope>NUCLEOTIDE SEQUENCE</scope>
    <source>
        <strain evidence="4">NBRC 107715</strain>
    </source>
</reference>
<keyword evidence="6" id="KW-1185">Reference proteome</keyword>